<feature type="transmembrane region" description="Helical" evidence="6">
    <location>
        <begin position="348"/>
        <end position="376"/>
    </location>
</feature>
<comment type="subcellular location">
    <subcellularLocation>
        <location evidence="1">Membrane</location>
        <topology evidence="1">Multi-pass membrane protein</topology>
    </subcellularLocation>
</comment>
<dbReference type="Proteomes" id="UP000594263">
    <property type="component" value="Unplaced"/>
</dbReference>
<evidence type="ECO:0000256" key="6">
    <source>
        <dbReference type="SAM" id="Phobius"/>
    </source>
</evidence>
<feature type="transmembrane region" description="Helical" evidence="6">
    <location>
        <begin position="241"/>
        <end position="259"/>
    </location>
</feature>
<keyword evidence="3 6" id="KW-1133">Transmembrane helix</keyword>
<sequence length="482" mass="51984">MGLKPDEESAAPPPSSTSVFRYNSPLIQVILIGLVCFCCPGMFNALSGMGGGGQVNKKAANNANTALYTTFAVFGILGGGIYNILGPRLTLASGCSTYVLYAASFLYYNHKHHQAFAIVAGALLGVGAGLLWSAQGAMMTSYPTPNRKGVYISLFWSIFNMGGVIGGLIPFVSNYNRSEAASVNDGTYIGFMIFMSIGTLLSLAILHPSKVIREDGTQCTNIKYSSVLTELVEILKLFMNWRMLLLVPAAWASNFFYSYQFNNVNGELFNLRTRGFNNVFYWGAQMLGSVGIGYVMDFSFESRRMRGLLGIGIVAVLSTAIWVGGLAEQLKYSIHEPPAVKLDFKDSGAAYAGPFLLYFSYGLLDAMFQSLIYWVIGALGNESETLSRYVGFYKGVQSAGGAVAWQVDARKVPYLSQLIVNWVLTTVSFPLLAVLVWLAVKDGDKGGTIKDGVFVPSAKSFKDENKGGGGAAAPSTKAEDTE</sequence>
<accession>A0A7N0TCC0</accession>
<proteinExistence type="predicted"/>
<dbReference type="InterPro" id="IPR051617">
    <property type="entry name" value="UNC-93-like_regulator"/>
</dbReference>
<keyword evidence="8" id="KW-1185">Reference proteome</keyword>
<keyword evidence="2 6" id="KW-0812">Transmembrane</keyword>
<dbReference type="AlphaFoldDB" id="A0A7N0TCC0"/>
<feature type="transmembrane region" description="Helical" evidence="6">
    <location>
        <begin position="419"/>
        <end position="440"/>
    </location>
</feature>
<dbReference type="PANTHER" id="PTHR23294:SF59">
    <property type="entry name" value="UNC93-LIKE PROTEIN C922.05C"/>
    <property type="match status" value="1"/>
</dbReference>
<protein>
    <recommendedName>
        <fullName evidence="9">UNC93-like protein 1</fullName>
    </recommendedName>
</protein>
<dbReference type="EnsemblPlants" id="Kaladp0032s0124.1.v1.1">
    <property type="protein sequence ID" value="Kaladp0032s0124.1.v1.1"/>
    <property type="gene ID" value="Kaladp0032s0124.v1.1"/>
</dbReference>
<dbReference type="InterPro" id="IPR036259">
    <property type="entry name" value="MFS_trans_sf"/>
</dbReference>
<feature type="transmembrane region" description="Helical" evidence="6">
    <location>
        <begin position="154"/>
        <end position="175"/>
    </location>
</feature>
<dbReference type="SUPFAM" id="SSF103473">
    <property type="entry name" value="MFS general substrate transporter"/>
    <property type="match status" value="1"/>
</dbReference>
<organism evidence="7 8">
    <name type="scientific">Kalanchoe fedtschenkoi</name>
    <name type="common">Lavender scallops</name>
    <name type="synonym">South American air plant</name>
    <dbReference type="NCBI Taxonomy" id="63787"/>
    <lineage>
        <taxon>Eukaryota</taxon>
        <taxon>Viridiplantae</taxon>
        <taxon>Streptophyta</taxon>
        <taxon>Embryophyta</taxon>
        <taxon>Tracheophyta</taxon>
        <taxon>Spermatophyta</taxon>
        <taxon>Magnoliopsida</taxon>
        <taxon>eudicotyledons</taxon>
        <taxon>Gunneridae</taxon>
        <taxon>Pentapetalae</taxon>
        <taxon>Saxifragales</taxon>
        <taxon>Crassulaceae</taxon>
        <taxon>Kalanchoe</taxon>
    </lineage>
</organism>
<evidence type="ECO:0000256" key="3">
    <source>
        <dbReference type="ARBA" id="ARBA00022989"/>
    </source>
</evidence>
<feature type="transmembrane region" description="Helical" evidence="6">
    <location>
        <begin position="187"/>
        <end position="206"/>
    </location>
</feature>
<dbReference type="PANTHER" id="PTHR23294">
    <property type="entry name" value="ET TRANSLATION PRODUCT-RELATED"/>
    <property type="match status" value="1"/>
</dbReference>
<dbReference type="CDD" id="cd06178">
    <property type="entry name" value="MFS_unc93-like"/>
    <property type="match status" value="1"/>
</dbReference>
<keyword evidence="4 6" id="KW-0472">Membrane</keyword>
<dbReference type="Pfam" id="PF05978">
    <property type="entry name" value="UNC-93"/>
    <property type="match status" value="1"/>
</dbReference>
<evidence type="ECO:0000256" key="1">
    <source>
        <dbReference type="ARBA" id="ARBA00004141"/>
    </source>
</evidence>
<evidence type="ECO:0000256" key="4">
    <source>
        <dbReference type="ARBA" id="ARBA00023136"/>
    </source>
</evidence>
<dbReference type="OMA" id="AYWFMGA"/>
<evidence type="ECO:0000313" key="8">
    <source>
        <dbReference type="Proteomes" id="UP000594263"/>
    </source>
</evidence>
<reference evidence="7" key="1">
    <citation type="submission" date="2021-01" db="UniProtKB">
        <authorList>
            <consortium name="EnsemblPlants"/>
        </authorList>
    </citation>
    <scope>IDENTIFICATION</scope>
</reference>
<feature type="transmembrane region" description="Helical" evidence="6">
    <location>
        <begin position="308"/>
        <end position="327"/>
    </location>
</feature>
<feature type="transmembrane region" description="Helical" evidence="6">
    <location>
        <begin position="279"/>
        <end position="296"/>
    </location>
</feature>
<feature type="transmembrane region" description="Helical" evidence="6">
    <location>
        <begin position="26"/>
        <end position="46"/>
    </location>
</feature>
<dbReference type="GO" id="GO:0016020">
    <property type="term" value="C:membrane"/>
    <property type="evidence" value="ECO:0007669"/>
    <property type="project" value="UniProtKB-SubCell"/>
</dbReference>
<feature type="transmembrane region" description="Helical" evidence="6">
    <location>
        <begin position="115"/>
        <end position="134"/>
    </location>
</feature>
<feature type="transmembrane region" description="Helical" evidence="6">
    <location>
        <begin position="66"/>
        <end position="85"/>
    </location>
</feature>
<name>A0A7N0TCC0_KALFE</name>
<dbReference type="Gramene" id="Kaladp0032s0124.1.v1.1">
    <property type="protein sequence ID" value="Kaladp0032s0124.1.v1.1"/>
    <property type="gene ID" value="Kaladp0032s0124.v1.1"/>
</dbReference>
<evidence type="ECO:0000256" key="5">
    <source>
        <dbReference type="SAM" id="MobiDB-lite"/>
    </source>
</evidence>
<evidence type="ECO:0000313" key="7">
    <source>
        <dbReference type="EnsemblPlants" id="Kaladp0032s0124.1.v1.1"/>
    </source>
</evidence>
<dbReference type="InterPro" id="IPR010291">
    <property type="entry name" value="Ion_channel_UNC-93"/>
</dbReference>
<feature type="transmembrane region" description="Helical" evidence="6">
    <location>
        <begin position="91"/>
        <end position="108"/>
    </location>
</feature>
<feature type="region of interest" description="Disordered" evidence="5">
    <location>
        <begin position="459"/>
        <end position="482"/>
    </location>
</feature>
<dbReference type="Gene3D" id="1.20.1250.20">
    <property type="entry name" value="MFS general substrate transporter like domains"/>
    <property type="match status" value="1"/>
</dbReference>
<evidence type="ECO:0008006" key="9">
    <source>
        <dbReference type="Google" id="ProtNLM"/>
    </source>
</evidence>
<evidence type="ECO:0000256" key="2">
    <source>
        <dbReference type="ARBA" id="ARBA00022692"/>
    </source>
</evidence>